<keyword evidence="2" id="KW-1185">Reference proteome</keyword>
<gene>
    <name evidence="1" type="ORF">NLU14_08765</name>
</gene>
<comment type="caution">
    <text evidence="1">The sequence shown here is derived from an EMBL/GenBank/DDBJ whole genome shotgun (WGS) entry which is preliminary data.</text>
</comment>
<dbReference type="RefSeq" id="WP_275705852.1">
    <property type="nucleotide sequence ID" value="NZ_JANCMW010000004.1"/>
</dbReference>
<dbReference type="Pfam" id="PF13876">
    <property type="entry name" value="Phage_gp49_66"/>
    <property type="match status" value="1"/>
</dbReference>
<proteinExistence type="predicted"/>
<dbReference type="EMBL" id="JANCMW010000004">
    <property type="protein sequence ID" value="MDF0750321.1"/>
    <property type="molecule type" value="Genomic_DNA"/>
</dbReference>
<protein>
    <submittedName>
        <fullName evidence="1">Gp49 family protein</fullName>
    </submittedName>
</protein>
<evidence type="ECO:0000313" key="2">
    <source>
        <dbReference type="Proteomes" id="UP001143391"/>
    </source>
</evidence>
<dbReference type="InterPro" id="IPR025915">
    <property type="entry name" value="Phage_gp49_66"/>
</dbReference>
<name>A0ABT5Y9G7_9GAMM</name>
<dbReference type="Proteomes" id="UP001143391">
    <property type="component" value="Unassembled WGS sequence"/>
</dbReference>
<accession>A0ABT5Y9G7</accession>
<reference evidence="1" key="1">
    <citation type="submission" date="2022-07" db="EMBL/GenBank/DDBJ databases">
        <title>Marinobacter iranensis a new bacterium isolate from a hipersaline lake in Iran.</title>
        <authorList>
            <person name="Mohammad A.M.A."/>
            <person name="Cristina S.-P."/>
            <person name="Antonio V."/>
        </authorList>
    </citation>
    <scope>NUCLEOTIDE SEQUENCE</scope>
    <source>
        <strain evidence="1">71-i</strain>
    </source>
</reference>
<evidence type="ECO:0000313" key="1">
    <source>
        <dbReference type="EMBL" id="MDF0750321.1"/>
    </source>
</evidence>
<sequence length="101" mass="11383">MAQDHTEVEKMMKDQGCTGDRITSDLIKSRIADVEYQTIVVCGQKLMYCGIKMDNGFVVVGNPATCIDPANWRDEIGQKISYDNAFSEIWRLEAYRKLSGA</sequence>
<organism evidence="1 2">
    <name type="scientific">Marinobacter iranensis</name>
    <dbReference type="NCBI Taxonomy" id="2962607"/>
    <lineage>
        <taxon>Bacteria</taxon>
        <taxon>Pseudomonadati</taxon>
        <taxon>Pseudomonadota</taxon>
        <taxon>Gammaproteobacteria</taxon>
        <taxon>Pseudomonadales</taxon>
        <taxon>Marinobacteraceae</taxon>
        <taxon>Marinobacter</taxon>
    </lineage>
</organism>